<dbReference type="InterPro" id="IPR027383">
    <property type="entry name" value="Znf_put"/>
</dbReference>
<dbReference type="EMBL" id="DF967972">
    <property type="protein sequence ID" value="GAP14134.1"/>
    <property type="molecule type" value="Genomic_DNA"/>
</dbReference>
<accession>A0A0S7BI24</accession>
<keyword evidence="2" id="KW-0862">Zinc</keyword>
<protein>
    <submittedName>
        <fullName evidence="2">Putative zinc-finger</fullName>
    </submittedName>
</protein>
<sequence>MNVHSDPQQCRKFISEISEYVDGSLDPQLCADLEKHLCECENCTIVVDTLRKTINLVQTCTDEDCLPGEVRTRLFHSLKLDDYLNKP</sequence>
<dbReference type="InterPro" id="IPR041916">
    <property type="entry name" value="Anti_sigma_zinc_sf"/>
</dbReference>
<organism evidence="2">
    <name type="scientific">Longilinea arvoryzae</name>
    <dbReference type="NCBI Taxonomy" id="360412"/>
    <lineage>
        <taxon>Bacteria</taxon>
        <taxon>Bacillati</taxon>
        <taxon>Chloroflexota</taxon>
        <taxon>Anaerolineae</taxon>
        <taxon>Anaerolineales</taxon>
        <taxon>Anaerolineaceae</taxon>
        <taxon>Longilinea</taxon>
    </lineage>
</organism>
<keyword evidence="3" id="KW-1185">Reference proteome</keyword>
<reference evidence="2" key="1">
    <citation type="submission" date="2015-07" db="EMBL/GenBank/DDBJ databases">
        <title>Draft Genome Sequences of Anaerolinea thermolimosa IMO-1, Bellilinea caldifistulae GOMI-1, Leptolinea tardivitalis YMTK-2, Levilinea saccharolytica KIBI-1,Longilinea arvoryzae KOME-1, Previously Described as Members of the Anaerolineaceae (Chloroflexi).</title>
        <authorList>
            <person name="Sekiguchi Y."/>
            <person name="Ohashi A."/>
            <person name="Matsuura N."/>
            <person name="Tourlousse M.D."/>
        </authorList>
    </citation>
    <scope>NUCLEOTIDE SEQUENCE [LARGE SCALE GENOMIC DNA]</scope>
    <source>
        <strain evidence="2">KOME-1</strain>
    </source>
</reference>
<dbReference type="AlphaFoldDB" id="A0A0S7BI24"/>
<keyword evidence="2" id="KW-0863">Zinc-finger</keyword>
<proteinExistence type="predicted"/>
<dbReference type="RefSeq" id="WP_075073422.1">
    <property type="nucleotide sequence ID" value="NZ_DF967972.1"/>
</dbReference>
<evidence type="ECO:0000313" key="2">
    <source>
        <dbReference type="EMBL" id="GAP14134.1"/>
    </source>
</evidence>
<dbReference type="STRING" id="360412.LARV_01898"/>
<evidence type="ECO:0000259" key="1">
    <source>
        <dbReference type="Pfam" id="PF13490"/>
    </source>
</evidence>
<dbReference type="Proteomes" id="UP000055060">
    <property type="component" value="Unassembled WGS sequence"/>
</dbReference>
<dbReference type="OrthoDB" id="166006at2"/>
<name>A0A0S7BI24_9CHLR</name>
<dbReference type="Pfam" id="PF13490">
    <property type="entry name" value="zf-HC2"/>
    <property type="match status" value="1"/>
</dbReference>
<evidence type="ECO:0000313" key="3">
    <source>
        <dbReference type="Proteomes" id="UP000055060"/>
    </source>
</evidence>
<gene>
    <name evidence="2" type="ORF">LARV_01898</name>
</gene>
<keyword evidence="2" id="KW-0479">Metal-binding</keyword>
<feature type="domain" description="Putative zinc-finger" evidence="1">
    <location>
        <begin position="10"/>
        <end position="43"/>
    </location>
</feature>
<dbReference type="GO" id="GO:0008270">
    <property type="term" value="F:zinc ion binding"/>
    <property type="evidence" value="ECO:0007669"/>
    <property type="project" value="UniProtKB-KW"/>
</dbReference>
<dbReference type="Gene3D" id="1.10.10.1320">
    <property type="entry name" value="Anti-sigma factor, zinc-finger domain"/>
    <property type="match status" value="1"/>
</dbReference>